<evidence type="ECO:0000313" key="3">
    <source>
        <dbReference type="EMBL" id="EHY64306.1"/>
    </source>
</evidence>
<gene>
    <name evidence="3" type="ORF">NERG_02643</name>
</gene>
<feature type="transmembrane region" description="Helical" evidence="2">
    <location>
        <begin position="7"/>
        <end position="31"/>
    </location>
</feature>
<feature type="compositionally biased region" description="Polar residues" evidence="1">
    <location>
        <begin position="94"/>
        <end position="107"/>
    </location>
</feature>
<reference evidence="3" key="1">
    <citation type="submission" date="2011-03" db="EMBL/GenBank/DDBJ databases">
        <title>The Genome Sequence of Nematocida sp1 strain ERTm2.</title>
        <authorList>
            <consortium name="The Broad Institute Genome Sequencing Platform"/>
            <consortium name="The Broad Institute Genome Sequencing Center for Infectious Disease"/>
            <person name="Cuomo C."/>
            <person name="Troemel E."/>
            <person name="Young S.K."/>
            <person name="Zeng Q."/>
            <person name="Gargeya S."/>
            <person name="Fitzgerald M."/>
            <person name="Haas B."/>
            <person name="Abouelleil A."/>
            <person name="Alvarado L."/>
            <person name="Arachchi H.M."/>
            <person name="Berlin A."/>
            <person name="Brown A."/>
            <person name="Chapman S.B."/>
            <person name="Chen Z."/>
            <person name="Dunbar C."/>
            <person name="Freedman E."/>
            <person name="Gearin G."/>
            <person name="Gellesch M."/>
            <person name="Goldberg J."/>
            <person name="Griggs A."/>
            <person name="Gujja S."/>
            <person name="Heilman E.R."/>
            <person name="Heiman D."/>
            <person name="Howarth C."/>
            <person name="Larson L."/>
            <person name="Lui A."/>
            <person name="MacDonald P.J.P."/>
            <person name="Mehta T."/>
            <person name="Montmayeur A."/>
            <person name="Murphy C."/>
            <person name="Neiman D."/>
            <person name="Pearson M."/>
            <person name="Priest M."/>
            <person name="Roberts A."/>
            <person name="Saif S."/>
            <person name="Shea T."/>
            <person name="Shenoy N."/>
            <person name="Sisk P."/>
            <person name="Stolte C."/>
            <person name="Sykes S."/>
            <person name="White J."/>
            <person name="Yandava C."/>
            <person name="Wortman J."/>
            <person name="Nusbaum C."/>
            <person name="Birren B."/>
        </authorList>
    </citation>
    <scope>NUCLEOTIDE SEQUENCE</scope>
    <source>
        <strain evidence="3">ERTm2</strain>
    </source>
</reference>
<accession>H8ZGC2</accession>
<proteinExistence type="predicted"/>
<keyword evidence="2" id="KW-0472">Membrane</keyword>
<dbReference type="HOGENOM" id="CLU_1571082_0_0_1"/>
<evidence type="ECO:0000256" key="1">
    <source>
        <dbReference type="SAM" id="MobiDB-lite"/>
    </source>
</evidence>
<dbReference type="Proteomes" id="UP000005622">
    <property type="component" value="Unassembled WGS sequence"/>
</dbReference>
<dbReference type="EMBL" id="JH604651">
    <property type="protein sequence ID" value="EHY64306.1"/>
    <property type="molecule type" value="Genomic_DNA"/>
</dbReference>
<evidence type="ECO:0000256" key="2">
    <source>
        <dbReference type="SAM" id="Phobius"/>
    </source>
</evidence>
<keyword evidence="2" id="KW-0812">Transmembrane</keyword>
<name>H8ZGC2_NEMA1</name>
<organism evidence="3">
    <name type="scientific">Nematocida ausubeli (strain ATCC PRA-371 / ERTm2)</name>
    <name type="common">Nematode killer fungus</name>
    <dbReference type="NCBI Taxonomy" id="1913371"/>
    <lineage>
        <taxon>Eukaryota</taxon>
        <taxon>Fungi</taxon>
        <taxon>Fungi incertae sedis</taxon>
        <taxon>Microsporidia</taxon>
        <taxon>Nematocida</taxon>
    </lineage>
</organism>
<feature type="compositionally biased region" description="Polar residues" evidence="1">
    <location>
        <begin position="155"/>
        <end position="164"/>
    </location>
</feature>
<feature type="region of interest" description="Disordered" evidence="1">
    <location>
        <begin position="142"/>
        <end position="170"/>
    </location>
</feature>
<keyword evidence="2" id="KW-1133">Transmembrane helix</keyword>
<sequence>MELVGNIAVWLSLGVLGVFFFIMIVIIYLVIESIPEIRNEVRSELSTIIKERIRAENEEVSNNSPENALEDPAEMSMAEKAEENNITELDGSDKTNSMDSINESQHANTEDEQQEIYTETHTDIPRSIPMIRPVPLACSNVPPIPRPRHKRQDLLSESTQTLSVEDSKNI</sequence>
<feature type="region of interest" description="Disordered" evidence="1">
    <location>
        <begin position="56"/>
        <end position="114"/>
    </location>
</feature>
<dbReference type="AlphaFoldDB" id="H8ZGC2"/>
<protein>
    <submittedName>
        <fullName evidence="3">Uncharacterized protein</fullName>
    </submittedName>
</protein>